<reference evidence="1 2" key="1">
    <citation type="submission" date="2022-06" db="EMBL/GenBank/DDBJ databases">
        <authorList>
            <person name="Jeon C.O."/>
        </authorList>
    </citation>
    <scope>NUCLEOTIDE SEQUENCE [LARGE SCALE GENOMIC DNA]</scope>
    <source>
        <strain evidence="1 2">KCTC 13943</strain>
    </source>
</reference>
<dbReference type="EMBL" id="JAMQCR010000001">
    <property type="protein sequence ID" value="MCM2531944.1"/>
    <property type="molecule type" value="Genomic_DNA"/>
</dbReference>
<name>A0ABT0W6J0_9BACI</name>
<sequence>MEPKFVYEYSGLKRLATTIKKYPEIRPATNRSLNTLCDIIRRNPEKNEQVVKLVEEFIKNDLEKSADSAL</sequence>
<proteinExistence type="predicted"/>
<comment type="caution">
    <text evidence="1">The sequence shown here is derived from an EMBL/GenBank/DDBJ whole genome shotgun (WGS) entry which is preliminary data.</text>
</comment>
<protein>
    <submittedName>
        <fullName evidence="1">Uncharacterized protein</fullName>
    </submittedName>
</protein>
<evidence type="ECO:0000313" key="1">
    <source>
        <dbReference type="EMBL" id="MCM2531944.1"/>
    </source>
</evidence>
<evidence type="ECO:0000313" key="2">
    <source>
        <dbReference type="Proteomes" id="UP001523262"/>
    </source>
</evidence>
<keyword evidence="2" id="KW-1185">Reference proteome</keyword>
<accession>A0ABT0W6J0</accession>
<dbReference type="Proteomes" id="UP001523262">
    <property type="component" value="Unassembled WGS sequence"/>
</dbReference>
<gene>
    <name evidence="1" type="ORF">NDK43_05495</name>
</gene>
<organism evidence="1 2">
    <name type="scientific">Neobacillus pocheonensis</name>
    <dbReference type="NCBI Taxonomy" id="363869"/>
    <lineage>
        <taxon>Bacteria</taxon>
        <taxon>Bacillati</taxon>
        <taxon>Bacillota</taxon>
        <taxon>Bacilli</taxon>
        <taxon>Bacillales</taxon>
        <taxon>Bacillaceae</taxon>
        <taxon>Neobacillus</taxon>
    </lineage>
</organism>